<dbReference type="GO" id="GO:0006355">
    <property type="term" value="P:regulation of DNA-templated transcription"/>
    <property type="evidence" value="ECO:0007669"/>
    <property type="project" value="InterPro"/>
</dbReference>
<keyword evidence="3" id="KW-1185">Reference proteome</keyword>
<reference evidence="2 3" key="1">
    <citation type="submission" date="2014-05" db="EMBL/GenBank/DDBJ databases">
        <title>ATOL: Assembling a taxonomically balanced genome-scale reconstruction of the evolutionary history of the Enterobacteriaceae.</title>
        <authorList>
            <person name="Plunkett G.III."/>
            <person name="Neeno-Eckwall E.C."/>
            <person name="Glasner J.D."/>
            <person name="Perna N.T."/>
        </authorList>
    </citation>
    <scope>NUCLEOTIDE SEQUENCE [LARGE SCALE GENOMIC DNA]</scope>
    <source>
        <strain evidence="2 3">ATCC 33852</strain>
    </source>
</reference>
<evidence type="ECO:0000259" key="1">
    <source>
        <dbReference type="PROSITE" id="PS51372"/>
    </source>
</evidence>
<dbReference type="Proteomes" id="UP000028640">
    <property type="component" value="Unassembled WGS sequence"/>
</dbReference>
<dbReference type="eggNOG" id="ENOG5031X1E">
    <property type="taxonomic scope" value="Bacteria"/>
</dbReference>
<dbReference type="InterPro" id="IPR011608">
    <property type="entry name" value="PRD"/>
</dbReference>
<feature type="domain" description="PRD" evidence="1">
    <location>
        <begin position="13"/>
        <end position="116"/>
    </location>
</feature>
<comment type="caution">
    <text evidence="2">The sequence shown here is derived from an EMBL/GenBank/DDBJ whole genome shotgun (WGS) entry which is preliminary data.</text>
</comment>
<dbReference type="GeneID" id="78381597"/>
<dbReference type="PROSITE" id="PS51372">
    <property type="entry name" value="PRD_2"/>
    <property type="match status" value="1"/>
</dbReference>
<name>A0A085G6B9_EWIA3</name>
<accession>A0A085G6B9</accession>
<dbReference type="InterPro" id="IPR036634">
    <property type="entry name" value="PRD_sf"/>
</dbReference>
<evidence type="ECO:0000313" key="3">
    <source>
        <dbReference type="Proteomes" id="UP000028640"/>
    </source>
</evidence>
<dbReference type="OrthoDB" id="6447514at2"/>
<dbReference type="STRING" id="910964.GEAM_3071"/>
<dbReference type="RefSeq" id="WP_034793065.1">
    <property type="nucleotide sequence ID" value="NZ_JMPJ01000065.1"/>
</dbReference>
<dbReference type="EMBL" id="JMPJ01000065">
    <property type="protein sequence ID" value="KFC79264.1"/>
    <property type="molecule type" value="Genomic_DNA"/>
</dbReference>
<proteinExistence type="predicted"/>
<protein>
    <submittedName>
        <fullName evidence="2">PTS regulation domain-containing protein</fullName>
    </submittedName>
</protein>
<gene>
    <name evidence="2" type="ORF">GEAM_3071</name>
</gene>
<organism evidence="2 3">
    <name type="scientific">Ewingella americana (strain ATCC 33852 / DSM 4580 / CCUG 14506 / JCM 5911 / LMG 7869 / NCTC 12157 / CDC 1468-78)</name>
    <dbReference type="NCBI Taxonomy" id="910964"/>
    <lineage>
        <taxon>Bacteria</taxon>
        <taxon>Pseudomonadati</taxon>
        <taxon>Pseudomonadota</taxon>
        <taxon>Gammaproteobacteria</taxon>
        <taxon>Enterobacterales</taxon>
        <taxon>Yersiniaceae</taxon>
        <taxon>Ewingella</taxon>
    </lineage>
</organism>
<sequence>METRLAILAEAGVIDEDIHQAMRLVTLRLERHWQLPVRTEQGILALTHLANAVMRARRGEEIQGIDDELRAELESLEEFTQIAAIHQDVMGHFPLNVPEHEVGYLLVNIAGLYQNR</sequence>
<dbReference type="AlphaFoldDB" id="A0A085G6B9"/>
<evidence type="ECO:0000313" key="2">
    <source>
        <dbReference type="EMBL" id="KFC79264.1"/>
    </source>
</evidence>
<dbReference type="Gene3D" id="1.10.1790.10">
    <property type="entry name" value="PRD domain"/>
    <property type="match status" value="1"/>
</dbReference>
<dbReference type="SUPFAM" id="SSF63520">
    <property type="entry name" value="PTS-regulatory domain, PRD"/>
    <property type="match status" value="1"/>
</dbReference>